<keyword evidence="2 9" id="KW-0489">Methyltransferase</keyword>
<dbReference type="SFLD" id="SFLDG01082">
    <property type="entry name" value="B12-binding_domain_containing"/>
    <property type="match status" value="1"/>
</dbReference>
<keyword evidence="5" id="KW-0479">Metal-binding</keyword>
<accession>A0A369BAD2</accession>
<dbReference type="PANTHER" id="PTHR43409">
    <property type="entry name" value="ANAEROBIC MAGNESIUM-PROTOPORPHYRIN IX MONOMETHYL ESTER CYCLASE-RELATED"/>
    <property type="match status" value="1"/>
</dbReference>
<comment type="cofactor">
    <cofactor evidence="1">
        <name>[4Fe-4S] cluster</name>
        <dbReference type="ChEBI" id="CHEBI:49883"/>
    </cofactor>
</comment>
<dbReference type="PROSITE" id="PS51918">
    <property type="entry name" value="RADICAL_SAM"/>
    <property type="match status" value="1"/>
</dbReference>
<dbReference type="InterPro" id="IPR051198">
    <property type="entry name" value="BchE-like"/>
</dbReference>
<evidence type="ECO:0000259" key="8">
    <source>
        <dbReference type="PROSITE" id="PS51918"/>
    </source>
</evidence>
<dbReference type="CDD" id="cd01335">
    <property type="entry name" value="Radical_SAM"/>
    <property type="match status" value="1"/>
</dbReference>
<dbReference type="InterPro" id="IPR007197">
    <property type="entry name" value="rSAM"/>
</dbReference>
<reference evidence="9 10" key="1">
    <citation type="submission" date="2018-07" db="EMBL/GenBank/DDBJ databases">
        <title>Genomic Encyclopedia of Type Strains, Phase IV (KMG-IV): sequencing the most valuable type-strain genomes for metagenomic binning, comparative biology and taxonomic classification.</title>
        <authorList>
            <person name="Goeker M."/>
        </authorList>
    </citation>
    <scope>NUCLEOTIDE SEQUENCE [LARGE SCALE GENOMIC DNA]</scope>
    <source>
        <strain evidence="9 10">DSM 27016</strain>
    </source>
</reference>
<dbReference type="GO" id="GO:0008168">
    <property type="term" value="F:methyltransferase activity"/>
    <property type="evidence" value="ECO:0007669"/>
    <property type="project" value="UniProtKB-KW"/>
</dbReference>
<feature type="domain" description="Radical SAM core" evidence="8">
    <location>
        <begin position="235"/>
        <end position="465"/>
    </location>
</feature>
<dbReference type="InterPro" id="IPR023404">
    <property type="entry name" value="rSAM_horseshoe"/>
</dbReference>
<dbReference type="SFLD" id="SFLDG01123">
    <property type="entry name" value="methyltransferase_(Class_B)"/>
    <property type="match status" value="1"/>
</dbReference>
<dbReference type="InterPro" id="IPR031003">
    <property type="entry name" value="BcpD_PhpK_rSAM"/>
</dbReference>
<dbReference type="InterPro" id="IPR006638">
    <property type="entry name" value="Elp3/MiaA/NifB-like_rSAM"/>
</dbReference>
<protein>
    <submittedName>
        <fullName evidence="9">Radical SAM PhpK family P-methyltransferase</fullName>
    </submittedName>
</protein>
<evidence type="ECO:0000256" key="5">
    <source>
        <dbReference type="ARBA" id="ARBA00022723"/>
    </source>
</evidence>
<dbReference type="GO" id="GO:0051539">
    <property type="term" value="F:4 iron, 4 sulfur cluster binding"/>
    <property type="evidence" value="ECO:0007669"/>
    <property type="project" value="UniProtKB-KW"/>
</dbReference>
<dbReference type="GO" id="GO:0032259">
    <property type="term" value="P:methylation"/>
    <property type="evidence" value="ECO:0007669"/>
    <property type="project" value="UniProtKB-KW"/>
</dbReference>
<evidence type="ECO:0000256" key="4">
    <source>
        <dbReference type="ARBA" id="ARBA00022691"/>
    </source>
</evidence>
<dbReference type="SUPFAM" id="SSF102114">
    <property type="entry name" value="Radical SAM enzymes"/>
    <property type="match status" value="1"/>
</dbReference>
<evidence type="ECO:0000313" key="10">
    <source>
        <dbReference type="Proteomes" id="UP000253034"/>
    </source>
</evidence>
<dbReference type="EMBL" id="QPJT01000005">
    <property type="protein sequence ID" value="RCX18361.1"/>
    <property type="molecule type" value="Genomic_DNA"/>
</dbReference>
<sequence length="542" mass="62574">MNSVTDCILIGHNEMDFNTYADAVYALGKDSPAYRDLRLNFIWHKGERHTVTDILNKYSDSFQFHMGDVFSTTIAYLATYLHRRGFSYDYINDFKYEKEVLKEKLLSGNVMAVGITTTLYTSSGPINEICRFIRQYSKDVKIIIGGPYVLNLFFASQDQKTLQTFLKTTKADVLINSSQGEAALCNVLSAFKSGTSMDQIPNIAYWKDGTARVNFTEHENNKLDENTIDWNLFKEKVGKFVGVRTCLSCTFNCYFCGFNQRAGKHQMTSLEQVEKELDILESIGTVKSINFIDDTFNYPPDRFKELLRMIIRKNYSFKWNSYFRCQFADEEMVKLMEESGCEGVYLGIESANQKVLNNMRKGVTVEQYRKGISLLKKSHILIHTNFIVGFVGETKETLRDTVNFIKEFQPDFYRMQPWYFDRVTPIWKNRELFNIKGSNFVWSHDTMSCGEACGLIEEVLIEGIKESVWVPVHNFNLHNLYRLIHMGMSVDQVKGFLRGFTAGIKEGIQNPEKTEVSEEVISHIKKWSSKERILIKGGNTHE</sequence>
<keyword evidence="10" id="KW-1185">Reference proteome</keyword>
<evidence type="ECO:0000313" key="9">
    <source>
        <dbReference type="EMBL" id="RCX18361.1"/>
    </source>
</evidence>
<dbReference type="PANTHER" id="PTHR43409:SF7">
    <property type="entry name" value="BLL1977 PROTEIN"/>
    <property type="match status" value="1"/>
</dbReference>
<evidence type="ECO:0000256" key="2">
    <source>
        <dbReference type="ARBA" id="ARBA00022603"/>
    </source>
</evidence>
<proteinExistence type="predicted"/>
<dbReference type="InterPro" id="IPR034466">
    <property type="entry name" value="Methyltransferase_Class_B"/>
</dbReference>
<keyword evidence="6" id="KW-0408">Iron</keyword>
<gene>
    <name evidence="9" type="ORF">DFR58_105125</name>
</gene>
<dbReference type="Proteomes" id="UP000253034">
    <property type="component" value="Unassembled WGS sequence"/>
</dbReference>
<evidence type="ECO:0000256" key="7">
    <source>
        <dbReference type="ARBA" id="ARBA00023014"/>
    </source>
</evidence>
<evidence type="ECO:0000256" key="6">
    <source>
        <dbReference type="ARBA" id="ARBA00023004"/>
    </source>
</evidence>
<keyword evidence="3 9" id="KW-0808">Transferase</keyword>
<dbReference type="Gene3D" id="3.80.30.20">
    <property type="entry name" value="tm_1862 like domain"/>
    <property type="match status" value="1"/>
</dbReference>
<keyword evidence="4" id="KW-0949">S-adenosyl-L-methionine</keyword>
<dbReference type="SMART" id="SM00729">
    <property type="entry name" value="Elp3"/>
    <property type="match status" value="1"/>
</dbReference>
<dbReference type="NCBIfam" id="TIGR04479">
    <property type="entry name" value="bcpD_PhpK_rSAM"/>
    <property type="match status" value="1"/>
</dbReference>
<organism evidence="9 10">
    <name type="scientific">Anaerobacterium chartisolvens</name>
    <dbReference type="NCBI Taxonomy" id="1297424"/>
    <lineage>
        <taxon>Bacteria</taxon>
        <taxon>Bacillati</taxon>
        <taxon>Bacillota</taxon>
        <taxon>Clostridia</taxon>
        <taxon>Eubacteriales</taxon>
        <taxon>Oscillospiraceae</taxon>
        <taxon>Anaerobacterium</taxon>
    </lineage>
</organism>
<dbReference type="GO" id="GO:0046872">
    <property type="term" value="F:metal ion binding"/>
    <property type="evidence" value="ECO:0007669"/>
    <property type="project" value="UniProtKB-KW"/>
</dbReference>
<dbReference type="AlphaFoldDB" id="A0A369BAD2"/>
<name>A0A369BAD2_9FIRM</name>
<dbReference type="RefSeq" id="WP_114296906.1">
    <property type="nucleotide sequence ID" value="NZ_QPJT01000005.1"/>
</dbReference>
<comment type="caution">
    <text evidence="9">The sequence shown here is derived from an EMBL/GenBank/DDBJ whole genome shotgun (WGS) entry which is preliminary data.</text>
</comment>
<dbReference type="InterPro" id="IPR058240">
    <property type="entry name" value="rSAM_sf"/>
</dbReference>
<dbReference type="SFLD" id="SFLDS00029">
    <property type="entry name" value="Radical_SAM"/>
    <property type="match status" value="1"/>
</dbReference>
<evidence type="ECO:0000256" key="1">
    <source>
        <dbReference type="ARBA" id="ARBA00001966"/>
    </source>
</evidence>
<dbReference type="OrthoDB" id="2990459at2"/>
<dbReference type="Pfam" id="PF04055">
    <property type="entry name" value="Radical_SAM"/>
    <property type="match status" value="1"/>
</dbReference>
<keyword evidence="7" id="KW-0411">Iron-sulfur</keyword>
<evidence type="ECO:0000256" key="3">
    <source>
        <dbReference type="ARBA" id="ARBA00022679"/>
    </source>
</evidence>